<name>A0A177CR41_9PLEO</name>
<dbReference type="InParanoid" id="A0A177CR41"/>
<evidence type="ECO:0000313" key="3">
    <source>
        <dbReference type="Proteomes" id="UP000077069"/>
    </source>
</evidence>
<keyword evidence="3" id="KW-1185">Reference proteome</keyword>
<evidence type="ECO:0000313" key="2">
    <source>
        <dbReference type="EMBL" id="OAG09412.1"/>
    </source>
</evidence>
<dbReference type="Proteomes" id="UP000077069">
    <property type="component" value="Unassembled WGS sequence"/>
</dbReference>
<gene>
    <name evidence="2" type="ORF">CC84DRAFT_1202159</name>
</gene>
<reference evidence="2 3" key="1">
    <citation type="submission" date="2016-05" db="EMBL/GenBank/DDBJ databases">
        <title>Comparative analysis of secretome profiles of manganese(II)-oxidizing ascomycete fungi.</title>
        <authorList>
            <consortium name="DOE Joint Genome Institute"/>
            <person name="Zeiner C.A."/>
            <person name="Purvine S.O."/>
            <person name="Zink E.M."/>
            <person name="Wu S."/>
            <person name="Pasa-Tolic L."/>
            <person name="Chaput D.L."/>
            <person name="Haridas S."/>
            <person name="Grigoriev I.V."/>
            <person name="Santelli C.M."/>
            <person name="Hansel C.M."/>
        </authorList>
    </citation>
    <scope>NUCLEOTIDE SEQUENCE [LARGE SCALE GENOMIC DNA]</scope>
    <source>
        <strain evidence="2 3">AP3s5-JAC2a</strain>
    </source>
</reference>
<dbReference type="RefSeq" id="XP_018039777.1">
    <property type="nucleotide sequence ID" value="XM_018181754.1"/>
</dbReference>
<evidence type="ECO:0008006" key="4">
    <source>
        <dbReference type="Google" id="ProtNLM"/>
    </source>
</evidence>
<dbReference type="AlphaFoldDB" id="A0A177CR41"/>
<dbReference type="GeneID" id="28765240"/>
<proteinExistence type="predicted"/>
<feature type="chain" id="PRO_5008058498" description="Cyanovirin-N domain-containing protein" evidence="1">
    <location>
        <begin position="18"/>
        <end position="127"/>
    </location>
</feature>
<sequence length="127" mass="13655">MRTTLLLLSTLVAIGFATPVQQAPQPPVSCTGNQKENILVSHDYKFSPTSDTYEICNGLCFDFPAEYNNSISAIDPNDHATQTCTLYECRAGGAGAVVIGNSRVNDLRTLVPNLDKQASSILCSWTG</sequence>
<accession>A0A177CR41</accession>
<organism evidence="2 3">
    <name type="scientific">Paraphaeosphaeria sporulosa</name>
    <dbReference type="NCBI Taxonomy" id="1460663"/>
    <lineage>
        <taxon>Eukaryota</taxon>
        <taxon>Fungi</taxon>
        <taxon>Dikarya</taxon>
        <taxon>Ascomycota</taxon>
        <taxon>Pezizomycotina</taxon>
        <taxon>Dothideomycetes</taxon>
        <taxon>Pleosporomycetidae</taxon>
        <taxon>Pleosporales</taxon>
        <taxon>Massarineae</taxon>
        <taxon>Didymosphaeriaceae</taxon>
        <taxon>Paraphaeosphaeria</taxon>
    </lineage>
</organism>
<keyword evidence="1" id="KW-0732">Signal</keyword>
<dbReference type="EMBL" id="KV441549">
    <property type="protein sequence ID" value="OAG09412.1"/>
    <property type="molecule type" value="Genomic_DNA"/>
</dbReference>
<dbReference type="OrthoDB" id="2910287at2759"/>
<feature type="signal peptide" evidence="1">
    <location>
        <begin position="1"/>
        <end position="17"/>
    </location>
</feature>
<evidence type="ECO:0000256" key="1">
    <source>
        <dbReference type="SAM" id="SignalP"/>
    </source>
</evidence>
<protein>
    <recommendedName>
        <fullName evidence="4">Cyanovirin-N domain-containing protein</fullName>
    </recommendedName>
</protein>